<keyword evidence="1" id="KW-0812">Transmembrane</keyword>
<sequence>MGPHQRTDPGDGAVVAQIRRQRRTGPKARGGAPRWLGQLPYLFVLSGTFAGLALVAMRHPKRGSVLVAAAVLLGALARLVLPESQVGLLATRKRWTDVLILVVFAIGIAVTAYVVPPPR</sequence>
<dbReference type="Proteomes" id="UP000805614">
    <property type="component" value="Unassembled WGS sequence"/>
</dbReference>
<evidence type="ECO:0000313" key="3">
    <source>
        <dbReference type="Proteomes" id="UP000805614"/>
    </source>
</evidence>
<protein>
    <submittedName>
        <fullName evidence="2">DUF3017 domain-containing protein</fullName>
    </submittedName>
</protein>
<accession>A0ABR7LIJ6</accession>
<gene>
    <name evidence="2" type="ORF">HKK74_04005</name>
</gene>
<organism evidence="2 3">
    <name type="scientific">Actinomadura alba</name>
    <dbReference type="NCBI Taxonomy" id="406431"/>
    <lineage>
        <taxon>Bacteria</taxon>
        <taxon>Bacillati</taxon>
        <taxon>Actinomycetota</taxon>
        <taxon>Actinomycetes</taxon>
        <taxon>Streptosporangiales</taxon>
        <taxon>Thermomonosporaceae</taxon>
        <taxon>Actinomadura</taxon>
    </lineage>
</organism>
<comment type="caution">
    <text evidence="2">The sequence shown here is derived from an EMBL/GenBank/DDBJ whole genome shotgun (WGS) entry which is preliminary data.</text>
</comment>
<keyword evidence="3" id="KW-1185">Reference proteome</keyword>
<feature type="transmembrane region" description="Helical" evidence="1">
    <location>
        <begin position="64"/>
        <end position="82"/>
    </location>
</feature>
<dbReference type="EMBL" id="JABVEC010000002">
    <property type="protein sequence ID" value="MBC6464662.1"/>
    <property type="molecule type" value="Genomic_DNA"/>
</dbReference>
<feature type="transmembrane region" description="Helical" evidence="1">
    <location>
        <begin position="39"/>
        <end position="57"/>
    </location>
</feature>
<keyword evidence="1" id="KW-0472">Membrane</keyword>
<dbReference type="Pfam" id="PF11222">
    <property type="entry name" value="DUF3017"/>
    <property type="match status" value="1"/>
</dbReference>
<keyword evidence="1" id="KW-1133">Transmembrane helix</keyword>
<evidence type="ECO:0000313" key="2">
    <source>
        <dbReference type="EMBL" id="MBC6464662.1"/>
    </source>
</evidence>
<feature type="transmembrane region" description="Helical" evidence="1">
    <location>
        <begin position="94"/>
        <end position="115"/>
    </location>
</feature>
<dbReference type="InterPro" id="IPR021385">
    <property type="entry name" value="DUF3017"/>
</dbReference>
<reference evidence="2 3" key="1">
    <citation type="submission" date="2020-06" db="EMBL/GenBank/DDBJ databases">
        <title>Actinomadura xiongansis sp. nov., isolated from soil of Baiyangdian.</title>
        <authorList>
            <person name="Zhang X."/>
        </authorList>
    </citation>
    <scope>NUCLEOTIDE SEQUENCE [LARGE SCALE GENOMIC DNA]</scope>
    <source>
        <strain evidence="2 3">HBUM206468</strain>
    </source>
</reference>
<evidence type="ECO:0000256" key="1">
    <source>
        <dbReference type="SAM" id="Phobius"/>
    </source>
</evidence>
<name>A0ABR7LIJ6_9ACTN</name>
<proteinExistence type="predicted"/>